<sequence>MTTELWMNLPVKDINRSKEFFSSIGFGIKDGATDTSVAISVSEKNTIVMLFQEDIFKQFAQNGLADTSKTTEVLFSFGAESREEVDEVAKKVTAAGGNLFAPPAEIQGWMYGCAFADLDGHRWNALFMDMSKKG</sequence>
<dbReference type="SUPFAM" id="SSF54593">
    <property type="entry name" value="Glyoxalase/Bleomycin resistance protein/Dihydroxybiphenyl dioxygenase"/>
    <property type="match status" value="1"/>
</dbReference>
<name>A0ABT1TC79_9SPHI</name>
<dbReference type="Gene3D" id="3.10.180.10">
    <property type="entry name" value="2,3-Dihydroxybiphenyl 1,2-Dioxygenase, domain 1"/>
    <property type="match status" value="1"/>
</dbReference>
<dbReference type="GO" id="GO:0051213">
    <property type="term" value="F:dioxygenase activity"/>
    <property type="evidence" value="ECO:0007669"/>
    <property type="project" value="UniProtKB-KW"/>
</dbReference>
<dbReference type="Proteomes" id="UP001204376">
    <property type="component" value="Unassembled WGS sequence"/>
</dbReference>
<accession>A0ABT1TC79</accession>
<comment type="caution">
    <text evidence="2">The sequence shown here is derived from an EMBL/GenBank/DDBJ whole genome shotgun (WGS) entry which is preliminary data.</text>
</comment>
<organism evidence="2 3">
    <name type="scientific">Mucilaginibacter aquariorum</name>
    <dbReference type="NCBI Taxonomy" id="2967225"/>
    <lineage>
        <taxon>Bacteria</taxon>
        <taxon>Pseudomonadati</taxon>
        <taxon>Bacteroidota</taxon>
        <taxon>Sphingobacteriia</taxon>
        <taxon>Sphingobacteriales</taxon>
        <taxon>Sphingobacteriaceae</taxon>
        <taxon>Mucilaginibacter</taxon>
    </lineage>
</organism>
<proteinExistence type="predicted"/>
<dbReference type="RefSeq" id="WP_256541703.1">
    <property type="nucleotide sequence ID" value="NZ_JANHOH010000016.1"/>
</dbReference>
<dbReference type="PANTHER" id="PTHR36503:SF2">
    <property type="entry name" value="BLR2408 PROTEIN"/>
    <property type="match status" value="1"/>
</dbReference>
<dbReference type="InterPro" id="IPR029068">
    <property type="entry name" value="Glyas_Bleomycin-R_OHBP_Dase"/>
</dbReference>
<dbReference type="InterPro" id="IPR037523">
    <property type="entry name" value="VOC_core"/>
</dbReference>
<gene>
    <name evidence="2" type="ORF">NPE20_26430</name>
</gene>
<keyword evidence="3" id="KW-1185">Reference proteome</keyword>
<dbReference type="Pfam" id="PF00903">
    <property type="entry name" value="Glyoxalase"/>
    <property type="match status" value="1"/>
</dbReference>
<evidence type="ECO:0000313" key="3">
    <source>
        <dbReference type="Proteomes" id="UP001204376"/>
    </source>
</evidence>
<dbReference type="EMBL" id="JANHOH010000016">
    <property type="protein sequence ID" value="MCQ6961538.1"/>
    <property type="molecule type" value="Genomic_DNA"/>
</dbReference>
<evidence type="ECO:0000259" key="1">
    <source>
        <dbReference type="PROSITE" id="PS51819"/>
    </source>
</evidence>
<dbReference type="InterPro" id="IPR004360">
    <property type="entry name" value="Glyas_Fos-R_dOase_dom"/>
</dbReference>
<dbReference type="PANTHER" id="PTHR36503">
    <property type="entry name" value="BLR2520 PROTEIN"/>
    <property type="match status" value="1"/>
</dbReference>
<keyword evidence="2" id="KW-0560">Oxidoreductase</keyword>
<feature type="domain" description="VOC" evidence="1">
    <location>
        <begin position="3"/>
        <end position="128"/>
    </location>
</feature>
<protein>
    <submittedName>
        <fullName evidence="2">Extradiol dioxygenase</fullName>
    </submittedName>
</protein>
<evidence type="ECO:0000313" key="2">
    <source>
        <dbReference type="EMBL" id="MCQ6961538.1"/>
    </source>
</evidence>
<keyword evidence="2" id="KW-0223">Dioxygenase</keyword>
<dbReference type="PROSITE" id="PS51819">
    <property type="entry name" value="VOC"/>
    <property type="match status" value="1"/>
</dbReference>
<reference evidence="2 3" key="1">
    <citation type="submission" date="2022-07" db="EMBL/GenBank/DDBJ databases">
        <title>Mucilaginibacter sp. JC4.</title>
        <authorList>
            <person name="Le V."/>
            <person name="Ko S.-R."/>
            <person name="Ahn C.-Y."/>
            <person name="Oh H.-M."/>
        </authorList>
    </citation>
    <scope>NUCLEOTIDE SEQUENCE [LARGE SCALE GENOMIC DNA]</scope>
    <source>
        <strain evidence="2 3">JC4</strain>
    </source>
</reference>